<evidence type="ECO:0000259" key="3">
    <source>
        <dbReference type="Pfam" id="PF00501"/>
    </source>
</evidence>
<dbReference type="GO" id="GO:0016878">
    <property type="term" value="F:acid-thiol ligase activity"/>
    <property type="evidence" value="ECO:0007669"/>
    <property type="project" value="TreeGrafter"/>
</dbReference>
<dbReference type="PANTHER" id="PTHR43352">
    <property type="entry name" value="ACETYL-COA SYNTHETASE"/>
    <property type="match status" value="1"/>
</dbReference>
<evidence type="ECO:0000256" key="1">
    <source>
        <dbReference type="ARBA" id="ARBA00022598"/>
    </source>
</evidence>
<keyword evidence="1 5" id="KW-0436">Ligase</keyword>
<dbReference type="InterPro" id="IPR042099">
    <property type="entry name" value="ANL_N_sf"/>
</dbReference>
<gene>
    <name evidence="5" type="ORF">SAMN05216241_11211</name>
</gene>
<dbReference type="InterPro" id="IPR045851">
    <property type="entry name" value="AMP-bd_C_sf"/>
</dbReference>
<proteinExistence type="predicted"/>
<dbReference type="Pfam" id="PF13193">
    <property type="entry name" value="AMP-binding_C"/>
    <property type="match status" value="1"/>
</dbReference>
<dbReference type="PANTHER" id="PTHR43352:SF1">
    <property type="entry name" value="ANTHRANILATE--COA LIGASE"/>
    <property type="match status" value="1"/>
</dbReference>
<accession>A0A1G7U4V4</accession>
<dbReference type="Proteomes" id="UP000199415">
    <property type="component" value="Unassembled WGS sequence"/>
</dbReference>
<evidence type="ECO:0000313" key="6">
    <source>
        <dbReference type="Proteomes" id="UP000199415"/>
    </source>
</evidence>
<evidence type="ECO:0000256" key="2">
    <source>
        <dbReference type="SAM" id="MobiDB-lite"/>
    </source>
</evidence>
<dbReference type="InterPro" id="IPR025110">
    <property type="entry name" value="AMP-bd_C"/>
</dbReference>
<dbReference type="Gene3D" id="3.40.50.12780">
    <property type="entry name" value="N-terminal domain of ligase-like"/>
    <property type="match status" value="1"/>
</dbReference>
<dbReference type="OrthoDB" id="9787658at2"/>
<keyword evidence="6" id="KW-1185">Reference proteome</keyword>
<evidence type="ECO:0000259" key="4">
    <source>
        <dbReference type="Pfam" id="PF13193"/>
    </source>
</evidence>
<dbReference type="STRING" id="1082479.SAMN05216241_11211"/>
<reference evidence="5 6" key="1">
    <citation type="submission" date="2016-10" db="EMBL/GenBank/DDBJ databases">
        <authorList>
            <person name="de Groot N.N."/>
        </authorList>
    </citation>
    <scope>NUCLEOTIDE SEQUENCE [LARGE SCALE GENOMIC DNA]</scope>
    <source>
        <strain evidence="5 6">DSM 25584</strain>
    </source>
</reference>
<organism evidence="5 6">
    <name type="scientific">Limimonas halophila</name>
    <dbReference type="NCBI Taxonomy" id="1082479"/>
    <lineage>
        <taxon>Bacteria</taxon>
        <taxon>Pseudomonadati</taxon>
        <taxon>Pseudomonadota</taxon>
        <taxon>Alphaproteobacteria</taxon>
        <taxon>Rhodospirillales</taxon>
        <taxon>Rhodovibrionaceae</taxon>
        <taxon>Limimonas</taxon>
    </lineage>
</organism>
<dbReference type="AlphaFoldDB" id="A0A1G7U4V4"/>
<name>A0A1G7U4V4_9PROT</name>
<dbReference type="EMBL" id="FNCE01000012">
    <property type="protein sequence ID" value="SDG42418.1"/>
    <property type="molecule type" value="Genomic_DNA"/>
</dbReference>
<dbReference type="InterPro" id="IPR000873">
    <property type="entry name" value="AMP-dep_synth/lig_dom"/>
</dbReference>
<feature type="region of interest" description="Disordered" evidence="2">
    <location>
        <begin position="414"/>
        <end position="434"/>
    </location>
</feature>
<dbReference type="Gene3D" id="3.30.300.30">
    <property type="match status" value="1"/>
</dbReference>
<dbReference type="GO" id="GO:0044550">
    <property type="term" value="P:secondary metabolite biosynthetic process"/>
    <property type="evidence" value="ECO:0007669"/>
    <property type="project" value="TreeGrafter"/>
</dbReference>
<feature type="domain" description="AMP-dependent synthetase/ligase" evidence="3">
    <location>
        <begin position="125"/>
        <end position="270"/>
    </location>
</feature>
<protein>
    <submittedName>
        <fullName evidence="5">4-coumarate--CoA ligase</fullName>
    </submittedName>
</protein>
<dbReference type="Pfam" id="PF00501">
    <property type="entry name" value="AMP-binding"/>
    <property type="match status" value="1"/>
</dbReference>
<evidence type="ECO:0000313" key="5">
    <source>
        <dbReference type="EMBL" id="SDG42418.1"/>
    </source>
</evidence>
<sequence>MTEAGASPRGRAQTATVWWDRPTAAAVLRDLLAETWQRLRPGTTPPDAFRTEATPPAPAAVADVRLDDGGLGADSLERLQLATAAATFFRLYETGIEDALLMKRTLGGWLDLIEESLGEYDASVGFTTGGTTGEPKVVEHRLDDLWREVRALAALCRDRQRVVALVPRHHIYGFIWTVLLPRALDVPVVDLRGGTPAGLGRKLAGGDLVVAIPDIWRLVAETGARWPANVDGVTATAPCPAATARAAAQRAVRRLFEIYGSTETGGIGWRADPAEPYALLDHWRADSSGETLTAERADGNELRVAAPDTLQWRDAGHFTVGRRRDGLVQVAGTNVDPERVRAVLADHPEVAEAAVRPMNADEGDRLKAFVVPHRMPDAPHALGERVAAHAAERLTGVEQPRAIRVGRRIPRTGMGKLADWPTHDSHTEPADDAS</sequence>
<dbReference type="SUPFAM" id="SSF56801">
    <property type="entry name" value="Acetyl-CoA synthetase-like"/>
    <property type="match status" value="1"/>
</dbReference>
<feature type="domain" description="AMP-binding enzyme C-terminal" evidence="4">
    <location>
        <begin position="342"/>
        <end position="416"/>
    </location>
</feature>
<feature type="compositionally biased region" description="Basic and acidic residues" evidence="2">
    <location>
        <begin position="421"/>
        <end position="434"/>
    </location>
</feature>